<dbReference type="RefSeq" id="WP_185273932.1">
    <property type="nucleotide sequence ID" value="NZ_CP055156.1"/>
</dbReference>
<gene>
    <name evidence="1" type="ORF">HUW51_10185</name>
</gene>
<dbReference type="Proteomes" id="UP000515237">
    <property type="component" value="Chromosome"/>
</dbReference>
<reference evidence="1 2" key="1">
    <citation type="journal article" date="2018" name="Int. J. Syst. Evol. Microbiol.">
        <title>Adhaeribacter swui sp. nov., isolated from wet mud.</title>
        <authorList>
            <person name="Kim D.U."/>
            <person name="Kim K.W."/>
            <person name="Kang M.S."/>
            <person name="Kim J.Y."/>
            <person name="Jang J.H."/>
            <person name="Kim M.K."/>
        </authorList>
    </citation>
    <scope>NUCLEOTIDE SEQUENCE [LARGE SCALE GENOMIC DNA]</scope>
    <source>
        <strain evidence="1 2">KCTC 52873</strain>
    </source>
</reference>
<dbReference type="KEGG" id="aswu:HUW51_10185"/>
<organism evidence="1 2">
    <name type="scientific">Adhaeribacter swui</name>
    <dbReference type="NCBI Taxonomy" id="2086471"/>
    <lineage>
        <taxon>Bacteria</taxon>
        <taxon>Pseudomonadati</taxon>
        <taxon>Bacteroidota</taxon>
        <taxon>Cytophagia</taxon>
        <taxon>Cytophagales</taxon>
        <taxon>Hymenobacteraceae</taxon>
        <taxon>Adhaeribacter</taxon>
    </lineage>
</organism>
<accession>A0A7G7G7E6</accession>
<sequence length="91" mass="10501">MKDSLCQGQPLLVLNPETNRYLNIQPLTQFLKERCANNPAQLAQRFEETIRFVSQSFDRDTEPLDLKNTLGFLFEMKDVFNCLGEYKATGP</sequence>
<evidence type="ECO:0000313" key="1">
    <source>
        <dbReference type="EMBL" id="QNF33080.1"/>
    </source>
</evidence>
<name>A0A7G7G7E6_9BACT</name>
<dbReference type="AlphaFoldDB" id="A0A7G7G7E6"/>
<dbReference type="EMBL" id="CP055156">
    <property type="protein sequence ID" value="QNF33080.1"/>
    <property type="molecule type" value="Genomic_DNA"/>
</dbReference>
<proteinExistence type="predicted"/>
<keyword evidence="2" id="KW-1185">Reference proteome</keyword>
<protein>
    <submittedName>
        <fullName evidence="1">Uncharacterized protein</fullName>
    </submittedName>
</protein>
<evidence type="ECO:0000313" key="2">
    <source>
        <dbReference type="Proteomes" id="UP000515237"/>
    </source>
</evidence>